<dbReference type="EMBL" id="AZGF01000049">
    <property type="protein sequence ID" value="KRM09194.1"/>
    <property type="molecule type" value="Genomic_DNA"/>
</dbReference>
<evidence type="ECO:0000256" key="1">
    <source>
        <dbReference type="ARBA" id="ARBA00008857"/>
    </source>
</evidence>
<evidence type="ECO:0000259" key="6">
    <source>
        <dbReference type="PROSITE" id="PS51898"/>
    </source>
</evidence>
<evidence type="ECO:0000313" key="8">
    <source>
        <dbReference type="EMBL" id="KRM09194.1"/>
    </source>
</evidence>
<dbReference type="Gene3D" id="1.10.150.130">
    <property type="match status" value="1"/>
</dbReference>
<keyword evidence="4" id="KW-0233">DNA recombination</keyword>
<evidence type="ECO:0000256" key="5">
    <source>
        <dbReference type="PROSITE-ProRule" id="PRU01248"/>
    </source>
</evidence>
<dbReference type="InterPro" id="IPR013762">
    <property type="entry name" value="Integrase-like_cat_sf"/>
</dbReference>
<dbReference type="PROSITE" id="PS51900">
    <property type="entry name" value="CB"/>
    <property type="match status" value="1"/>
</dbReference>
<dbReference type="InterPro" id="IPR011010">
    <property type="entry name" value="DNA_brk_join_enz"/>
</dbReference>
<dbReference type="Pfam" id="PF00589">
    <property type="entry name" value="Phage_integrase"/>
    <property type="match status" value="1"/>
</dbReference>
<evidence type="ECO:0000313" key="9">
    <source>
        <dbReference type="Proteomes" id="UP000051820"/>
    </source>
</evidence>
<dbReference type="InterPro" id="IPR050090">
    <property type="entry name" value="Tyrosine_recombinase_XerCD"/>
</dbReference>
<dbReference type="InterPro" id="IPR004107">
    <property type="entry name" value="Integrase_SAM-like_N"/>
</dbReference>
<evidence type="ECO:0000259" key="7">
    <source>
        <dbReference type="PROSITE" id="PS51900"/>
    </source>
</evidence>
<feature type="domain" description="Tyr recombinase" evidence="6">
    <location>
        <begin position="84"/>
        <end position="246"/>
    </location>
</feature>
<proteinExistence type="inferred from homology"/>
<name>A0A0R1VU26_9LACO</name>
<dbReference type="GO" id="GO:0015074">
    <property type="term" value="P:DNA integration"/>
    <property type="evidence" value="ECO:0007669"/>
    <property type="project" value="UniProtKB-KW"/>
</dbReference>
<dbReference type="InterPro" id="IPR002104">
    <property type="entry name" value="Integrase_catalytic"/>
</dbReference>
<dbReference type="GO" id="GO:0006310">
    <property type="term" value="P:DNA recombination"/>
    <property type="evidence" value="ECO:0007669"/>
    <property type="project" value="UniProtKB-KW"/>
</dbReference>
<gene>
    <name evidence="8" type="ORF">FD16_GL001912</name>
</gene>
<evidence type="ECO:0000256" key="2">
    <source>
        <dbReference type="ARBA" id="ARBA00022908"/>
    </source>
</evidence>
<dbReference type="InterPro" id="IPR010998">
    <property type="entry name" value="Integrase_recombinase_N"/>
</dbReference>
<protein>
    <submittedName>
        <fullName evidence="8">Phage integrase</fullName>
    </submittedName>
</protein>
<dbReference type="PROSITE" id="PS51898">
    <property type="entry name" value="TYR_RECOMBINASE"/>
    <property type="match status" value="1"/>
</dbReference>
<dbReference type="STRING" id="1423807.FD16_GL001912"/>
<dbReference type="SUPFAM" id="SSF56349">
    <property type="entry name" value="DNA breaking-rejoining enzymes"/>
    <property type="match status" value="1"/>
</dbReference>
<accession>A0A0R1VU26</accession>
<keyword evidence="2" id="KW-0229">DNA integration</keyword>
<dbReference type="GO" id="GO:0003677">
    <property type="term" value="F:DNA binding"/>
    <property type="evidence" value="ECO:0007669"/>
    <property type="project" value="UniProtKB-UniRule"/>
</dbReference>
<comment type="similarity">
    <text evidence="1">Belongs to the 'phage' integrase family.</text>
</comment>
<dbReference type="Proteomes" id="UP000051820">
    <property type="component" value="Unassembled WGS sequence"/>
</dbReference>
<feature type="domain" description="Core-binding (CB)" evidence="7">
    <location>
        <begin position="1"/>
        <end position="69"/>
    </location>
</feature>
<keyword evidence="3 5" id="KW-0238">DNA-binding</keyword>
<dbReference type="eggNOG" id="COG4974">
    <property type="taxonomic scope" value="Bacteria"/>
</dbReference>
<comment type="caution">
    <text evidence="8">The sequence shown here is derived from an EMBL/GenBank/DDBJ whole genome shotgun (WGS) entry which is preliminary data.</text>
</comment>
<dbReference type="PANTHER" id="PTHR30349">
    <property type="entry name" value="PHAGE INTEGRASE-RELATED"/>
    <property type="match status" value="1"/>
</dbReference>
<organism evidence="8 9">
    <name type="scientific">Paucilactobacillus suebicus DSM 5007 = KCTC 3549</name>
    <dbReference type="NCBI Taxonomy" id="1423807"/>
    <lineage>
        <taxon>Bacteria</taxon>
        <taxon>Bacillati</taxon>
        <taxon>Bacillota</taxon>
        <taxon>Bacilli</taxon>
        <taxon>Lactobacillales</taxon>
        <taxon>Lactobacillaceae</taxon>
        <taxon>Paucilactobacillus</taxon>
    </lineage>
</organism>
<dbReference type="AlphaFoldDB" id="A0A0R1VU26"/>
<dbReference type="PATRIC" id="fig|1423807.3.peg.1964"/>
<evidence type="ECO:0000256" key="4">
    <source>
        <dbReference type="ARBA" id="ARBA00023172"/>
    </source>
</evidence>
<dbReference type="PANTHER" id="PTHR30349:SF41">
    <property type="entry name" value="INTEGRASE_RECOMBINASE PROTEIN MJ0367-RELATED"/>
    <property type="match status" value="1"/>
</dbReference>
<reference evidence="8 9" key="1">
    <citation type="journal article" date="2015" name="Genome Announc.">
        <title>Expanding the biotechnology potential of lactobacilli through comparative genomics of 213 strains and associated genera.</title>
        <authorList>
            <person name="Sun Z."/>
            <person name="Harris H.M."/>
            <person name="McCann A."/>
            <person name="Guo C."/>
            <person name="Argimon S."/>
            <person name="Zhang W."/>
            <person name="Yang X."/>
            <person name="Jeffery I.B."/>
            <person name="Cooney J.C."/>
            <person name="Kagawa T.F."/>
            <person name="Liu W."/>
            <person name="Song Y."/>
            <person name="Salvetti E."/>
            <person name="Wrobel A."/>
            <person name="Rasinkangas P."/>
            <person name="Parkhill J."/>
            <person name="Rea M.C."/>
            <person name="O'Sullivan O."/>
            <person name="Ritari J."/>
            <person name="Douillard F.P."/>
            <person name="Paul Ross R."/>
            <person name="Yang R."/>
            <person name="Briner A.E."/>
            <person name="Felis G.E."/>
            <person name="de Vos W.M."/>
            <person name="Barrangou R."/>
            <person name="Klaenhammer T.R."/>
            <person name="Caufield P.W."/>
            <person name="Cui Y."/>
            <person name="Zhang H."/>
            <person name="O'Toole P.W."/>
        </authorList>
    </citation>
    <scope>NUCLEOTIDE SEQUENCE [LARGE SCALE GENOMIC DNA]</scope>
    <source>
        <strain evidence="8 9">DSM 5007</strain>
    </source>
</reference>
<evidence type="ECO:0000256" key="3">
    <source>
        <dbReference type="ARBA" id="ARBA00023125"/>
    </source>
</evidence>
<dbReference type="Pfam" id="PF02899">
    <property type="entry name" value="Phage_int_SAM_1"/>
    <property type="match status" value="1"/>
</dbReference>
<dbReference type="InterPro" id="IPR044068">
    <property type="entry name" value="CB"/>
</dbReference>
<sequence length="251" mass="29345">MENELAENTIKNYRVTLNQLSQWLQDNTVEYLNKNDLIKFKQFLKAKQYKVDTINHKIDTINIFLTWQHKDDMKLKMLRQQSNSHRASINQNEYRRLLKHSSGELNLFILTIGNTGLRISEVCRLKKRDLYQKNVIVNNKGKTRIIGIPGFVKKKLKTFVALKNDDAVIFGKTQSHYRQALKRCATKAMVDKTKVYPHSLRHYFAKQFIADGGDSTELQQMLGHASIQTTTIYTHLDSDELSRKFKQIKNL</sequence>
<dbReference type="Gene3D" id="1.10.443.10">
    <property type="entry name" value="Intergrase catalytic core"/>
    <property type="match status" value="1"/>
</dbReference>
<keyword evidence="9" id="KW-1185">Reference proteome</keyword>